<dbReference type="PANTHER" id="PTHR20948">
    <property type="entry name" value="TRANSMEMBRANE PROTEIN 164"/>
    <property type="match status" value="1"/>
</dbReference>
<dbReference type="EMBL" id="MCGN01000002">
    <property type="protein sequence ID" value="ORZ01440.1"/>
    <property type="molecule type" value="Genomic_DNA"/>
</dbReference>
<name>A0A1X2HPY3_SYNRA</name>
<dbReference type="OrthoDB" id="17328at2759"/>
<evidence type="ECO:0000313" key="3">
    <source>
        <dbReference type="Proteomes" id="UP000242180"/>
    </source>
</evidence>
<feature type="transmembrane region" description="Helical" evidence="1">
    <location>
        <begin position="201"/>
        <end position="221"/>
    </location>
</feature>
<dbReference type="AlphaFoldDB" id="A0A1X2HPY3"/>
<feature type="transmembrane region" description="Helical" evidence="1">
    <location>
        <begin position="174"/>
        <end position="194"/>
    </location>
</feature>
<keyword evidence="1" id="KW-0472">Membrane</keyword>
<proteinExistence type="predicted"/>
<evidence type="ECO:0000256" key="1">
    <source>
        <dbReference type="SAM" id="Phobius"/>
    </source>
</evidence>
<dbReference type="PANTHER" id="PTHR20948:SF2">
    <property type="entry name" value="TRANSMEMBRANE PROTEIN 164"/>
    <property type="match status" value="1"/>
</dbReference>
<feature type="transmembrane region" description="Helical" evidence="1">
    <location>
        <begin position="132"/>
        <end position="154"/>
    </location>
</feature>
<accession>A0A1X2HPY3</accession>
<sequence>MAVLSLLRDTWDPVAARLEKWVRRVAADLPVDTDWSQSTKGSWFVHPRQHAIEVVFLSSAFACASSYFLFKTFNPTTLNYKLLTTFVPPFKASMAEKALLASLTASLGVTLTHKLVRGNQLFMLQPCHMSALLLIFCMANPQLTVSHVLFNIYLHTQWGALAALLFPDLRGHDLFLETFNFFAEHILILAAPIYMIYSRRYVVLPASPNLALLSFCVYGFFHSPLLHACALRTGLNLNYLFAPPPI</sequence>
<gene>
    <name evidence="2" type="ORF">BCR43DRAFT_502992</name>
</gene>
<keyword evidence="3" id="KW-1185">Reference proteome</keyword>
<dbReference type="InParanoid" id="A0A1X2HPY3"/>
<organism evidence="2 3">
    <name type="scientific">Syncephalastrum racemosum</name>
    <name type="common">Filamentous fungus</name>
    <dbReference type="NCBI Taxonomy" id="13706"/>
    <lineage>
        <taxon>Eukaryota</taxon>
        <taxon>Fungi</taxon>
        <taxon>Fungi incertae sedis</taxon>
        <taxon>Mucoromycota</taxon>
        <taxon>Mucoromycotina</taxon>
        <taxon>Mucoromycetes</taxon>
        <taxon>Mucorales</taxon>
        <taxon>Syncephalastraceae</taxon>
        <taxon>Syncephalastrum</taxon>
    </lineage>
</organism>
<dbReference type="Pfam" id="PF14808">
    <property type="entry name" value="TMEM164"/>
    <property type="match status" value="1"/>
</dbReference>
<dbReference type="InterPro" id="IPR026508">
    <property type="entry name" value="TMEM164"/>
</dbReference>
<feature type="transmembrane region" description="Helical" evidence="1">
    <location>
        <begin position="50"/>
        <end position="70"/>
    </location>
</feature>
<keyword evidence="1" id="KW-1133">Transmembrane helix</keyword>
<reference evidence="2 3" key="1">
    <citation type="submission" date="2016-07" db="EMBL/GenBank/DDBJ databases">
        <title>Pervasive Adenine N6-methylation of Active Genes in Fungi.</title>
        <authorList>
            <consortium name="DOE Joint Genome Institute"/>
            <person name="Mondo S.J."/>
            <person name="Dannebaum R.O."/>
            <person name="Kuo R.C."/>
            <person name="Labutti K."/>
            <person name="Haridas S."/>
            <person name="Kuo A."/>
            <person name="Salamov A."/>
            <person name="Ahrendt S.R."/>
            <person name="Lipzen A."/>
            <person name="Sullivan W."/>
            <person name="Andreopoulos W.B."/>
            <person name="Clum A."/>
            <person name="Lindquist E."/>
            <person name="Daum C."/>
            <person name="Ramamoorthy G.K."/>
            <person name="Gryganskyi A."/>
            <person name="Culley D."/>
            <person name="Magnuson J.K."/>
            <person name="James T.Y."/>
            <person name="O'Malley M.A."/>
            <person name="Stajich J.E."/>
            <person name="Spatafora J.W."/>
            <person name="Visel A."/>
            <person name="Grigoriev I.V."/>
        </authorList>
    </citation>
    <scope>NUCLEOTIDE SEQUENCE [LARGE SCALE GENOMIC DNA]</scope>
    <source>
        <strain evidence="2 3">NRRL 2496</strain>
    </source>
</reference>
<dbReference type="Proteomes" id="UP000242180">
    <property type="component" value="Unassembled WGS sequence"/>
</dbReference>
<comment type="caution">
    <text evidence="2">The sequence shown here is derived from an EMBL/GenBank/DDBJ whole genome shotgun (WGS) entry which is preliminary data.</text>
</comment>
<evidence type="ECO:0000313" key="2">
    <source>
        <dbReference type="EMBL" id="ORZ01440.1"/>
    </source>
</evidence>
<protein>
    <submittedName>
        <fullName evidence="2">Transmembrane protein</fullName>
    </submittedName>
</protein>
<keyword evidence="1 2" id="KW-0812">Transmembrane</keyword>
<dbReference type="OMA" id="APVYMIY"/>